<dbReference type="AlphaFoldDB" id="A0A841YEC3"/>
<feature type="domain" description="MurNAc-LAA" evidence="1">
    <location>
        <begin position="64"/>
        <end position="172"/>
    </location>
</feature>
<dbReference type="InterPro" id="IPR050695">
    <property type="entry name" value="N-acetylmuramoyl_amidase_3"/>
</dbReference>
<dbReference type="SUPFAM" id="SSF53187">
    <property type="entry name" value="Zn-dependent exopeptidases"/>
    <property type="match status" value="1"/>
</dbReference>
<dbReference type="Proteomes" id="UP000571128">
    <property type="component" value="Unassembled WGS sequence"/>
</dbReference>
<dbReference type="GO" id="GO:0030288">
    <property type="term" value="C:outer membrane-bounded periplasmic space"/>
    <property type="evidence" value="ECO:0007669"/>
    <property type="project" value="TreeGrafter"/>
</dbReference>
<dbReference type="GO" id="GO:0008745">
    <property type="term" value="F:N-acetylmuramoyl-L-alanine amidase activity"/>
    <property type="evidence" value="ECO:0007669"/>
    <property type="project" value="InterPro"/>
</dbReference>
<dbReference type="Pfam" id="PF01520">
    <property type="entry name" value="Amidase_3"/>
    <property type="match status" value="1"/>
</dbReference>
<protein>
    <recommendedName>
        <fullName evidence="1">MurNAc-LAA domain-containing protein</fullName>
    </recommendedName>
</protein>
<dbReference type="PANTHER" id="PTHR30404:SF8">
    <property type="entry name" value="AUTOLYSIN PH-RELATED"/>
    <property type="match status" value="1"/>
</dbReference>
<proteinExistence type="predicted"/>
<accession>A0A841YEC3</accession>
<dbReference type="GO" id="GO:0009253">
    <property type="term" value="P:peptidoglycan catabolic process"/>
    <property type="evidence" value="ECO:0007669"/>
    <property type="project" value="InterPro"/>
</dbReference>
<evidence type="ECO:0000313" key="2">
    <source>
        <dbReference type="EMBL" id="MBC1398619.1"/>
    </source>
</evidence>
<dbReference type="EMBL" id="JAARPY010000006">
    <property type="protein sequence ID" value="MBC1398619.1"/>
    <property type="molecule type" value="Genomic_DNA"/>
</dbReference>
<evidence type="ECO:0000313" key="3">
    <source>
        <dbReference type="Proteomes" id="UP000571128"/>
    </source>
</evidence>
<gene>
    <name evidence="2" type="ORF">HB844_07025</name>
</gene>
<evidence type="ECO:0000259" key="1">
    <source>
        <dbReference type="SMART" id="SM00646"/>
    </source>
</evidence>
<organism evidence="2 3">
    <name type="scientific">Listeria fleischmannii</name>
    <dbReference type="NCBI Taxonomy" id="1069827"/>
    <lineage>
        <taxon>Bacteria</taxon>
        <taxon>Bacillati</taxon>
        <taxon>Bacillota</taxon>
        <taxon>Bacilli</taxon>
        <taxon>Bacillales</taxon>
        <taxon>Listeriaceae</taxon>
        <taxon>Listeria</taxon>
    </lineage>
</organism>
<dbReference type="Gene3D" id="3.40.630.40">
    <property type="entry name" value="Zn-dependent exopeptidases"/>
    <property type="match status" value="1"/>
</dbReference>
<reference evidence="2 3" key="1">
    <citation type="submission" date="2020-03" db="EMBL/GenBank/DDBJ databases">
        <title>Soil Listeria distribution.</title>
        <authorList>
            <person name="Liao J."/>
            <person name="Wiedmann M."/>
        </authorList>
    </citation>
    <scope>NUCLEOTIDE SEQUENCE [LARGE SCALE GENOMIC DNA]</scope>
    <source>
        <strain evidence="2 3">FSL L7-1645</strain>
    </source>
</reference>
<sequence length="315" mass="35341">MMKVNLSRGHSDKCIGAEGLLSEIKEAEKVMEQLAVFLRKEGVTVRTFVDRKSKTQNTNLKTIVSWHNSSPADLEISTHLNAGGGTGVEVWYYTGDLKGKVYAEKTSEAMSSALNLPNRGAKATKELRFLNSTKGTAILLEVCFVDRKEDEKAIHKSDMYSKLGISLAEAITGKKIQVKKGIVGAYARVNNNIREQPNWNSKTKVTVPNFYYVQLDLDSLTNGFVKVKFQDKWVGWHKANMKEYWFEKSPIIEYEATTNFNARLQSKWNSKVVKVIKKGTAVKVVGKAQNGWLKLLFTNGAIGYIPDAPHYVKKV</sequence>
<comment type="caution">
    <text evidence="2">The sequence shown here is derived from an EMBL/GenBank/DDBJ whole genome shotgun (WGS) entry which is preliminary data.</text>
</comment>
<dbReference type="SMART" id="SM00646">
    <property type="entry name" value="Ami_3"/>
    <property type="match status" value="1"/>
</dbReference>
<dbReference type="InterPro" id="IPR002508">
    <property type="entry name" value="MurNAc-LAA_cat"/>
</dbReference>
<dbReference type="CDD" id="cd02696">
    <property type="entry name" value="MurNAc-LAA"/>
    <property type="match status" value="1"/>
</dbReference>
<dbReference type="Gene3D" id="2.30.30.40">
    <property type="entry name" value="SH3 Domains"/>
    <property type="match status" value="1"/>
</dbReference>
<dbReference type="PANTHER" id="PTHR30404">
    <property type="entry name" value="N-ACETYLMURAMOYL-L-ALANINE AMIDASE"/>
    <property type="match status" value="1"/>
</dbReference>
<name>A0A841YEC3_9LIST</name>